<evidence type="ECO:0000313" key="11">
    <source>
        <dbReference type="EMBL" id="BAY86207.1"/>
    </source>
</evidence>
<dbReference type="GO" id="GO:0009636">
    <property type="term" value="P:response to toxic substance"/>
    <property type="evidence" value="ECO:0007669"/>
    <property type="project" value="UniProtKB-ARBA"/>
</dbReference>
<organism evidence="11 12">
    <name type="scientific">Calothrix parasitica NIES-267</name>
    <dbReference type="NCBI Taxonomy" id="1973488"/>
    <lineage>
        <taxon>Bacteria</taxon>
        <taxon>Bacillati</taxon>
        <taxon>Cyanobacteriota</taxon>
        <taxon>Cyanophyceae</taxon>
        <taxon>Nostocales</taxon>
        <taxon>Calotrichaceae</taxon>
        <taxon>Calothrix</taxon>
    </lineage>
</organism>
<feature type="compositionally biased region" description="Basic and acidic residues" evidence="9">
    <location>
        <begin position="1046"/>
        <end position="1057"/>
    </location>
</feature>
<dbReference type="Gene3D" id="3.30.70.1430">
    <property type="entry name" value="Multidrug efflux transporter AcrB pore domain"/>
    <property type="match status" value="2"/>
</dbReference>
<keyword evidence="4" id="KW-1003">Cell membrane</keyword>
<feature type="transmembrane region" description="Helical" evidence="10">
    <location>
        <begin position="395"/>
        <end position="416"/>
    </location>
</feature>
<dbReference type="FunFam" id="1.20.1640.10:FF:000001">
    <property type="entry name" value="Efflux pump membrane transporter"/>
    <property type="match status" value="1"/>
</dbReference>
<evidence type="ECO:0000256" key="4">
    <source>
        <dbReference type="ARBA" id="ARBA00022475"/>
    </source>
</evidence>
<keyword evidence="3" id="KW-0813">Transport</keyword>
<dbReference type="Gene3D" id="1.20.1640.10">
    <property type="entry name" value="Multidrug efflux transporter AcrB transmembrane domain"/>
    <property type="match status" value="2"/>
</dbReference>
<dbReference type="Gene3D" id="3.30.2090.10">
    <property type="entry name" value="Multidrug efflux transporter AcrB TolC docking domain, DN and DC subdomains"/>
    <property type="match status" value="2"/>
</dbReference>
<dbReference type="Pfam" id="PF00873">
    <property type="entry name" value="ACR_tran"/>
    <property type="match status" value="1"/>
</dbReference>
<dbReference type="GO" id="GO:0015562">
    <property type="term" value="F:efflux transmembrane transporter activity"/>
    <property type="evidence" value="ECO:0007669"/>
    <property type="project" value="InterPro"/>
</dbReference>
<evidence type="ECO:0000256" key="8">
    <source>
        <dbReference type="ARBA" id="ARBA00023136"/>
    </source>
</evidence>
<proteinExistence type="inferred from homology"/>
<comment type="subcellular location">
    <subcellularLocation>
        <location evidence="1">Cell inner membrane</location>
        <topology evidence="1">Multi-pass membrane protein</topology>
    </subcellularLocation>
</comment>
<dbReference type="Proteomes" id="UP000218418">
    <property type="component" value="Chromosome"/>
</dbReference>
<evidence type="ECO:0000256" key="10">
    <source>
        <dbReference type="SAM" id="Phobius"/>
    </source>
</evidence>
<evidence type="ECO:0000256" key="3">
    <source>
        <dbReference type="ARBA" id="ARBA00022448"/>
    </source>
</evidence>
<dbReference type="Gene3D" id="3.30.70.1320">
    <property type="entry name" value="Multidrug efflux transporter AcrB pore domain like"/>
    <property type="match status" value="1"/>
</dbReference>
<protein>
    <submittedName>
        <fullName evidence="11">Hydrophobe/amphiphile efflux-1 HAE1</fullName>
    </submittedName>
</protein>
<feature type="transmembrane region" description="Helical" evidence="10">
    <location>
        <begin position="929"/>
        <end position="949"/>
    </location>
</feature>
<dbReference type="GO" id="GO:0042910">
    <property type="term" value="F:xenobiotic transmembrane transporter activity"/>
    <property type="evidence" value="ECO:0007669"/>
    <property type="project" value="TreeGrafter"/>
</dbReference>
<dbReference type="PANTHER" id="PTHR32063">
    <property type="match status" value="1"/>
</dbReference>
<feature type="transmembrane region" description="Helical" evidence="10">
    <location>
        <begin position="343"/>
        <end position="362"/>
    </location>
</feature>
<keyword evidence="5" id="KW-0997">Cell inner membrane</keyword>
<feature type="transmembrane region" description="Helical" evidence="10">
    <location>
        <begin position="1005"/>
        <end position="1032"/>
    </location>
</feature>
<feature type="transmembrane region" description="Helical" evidence="10">
    <location>
        <begin position="473"/>
        <end position="495"/>
    </location>
</feature>
<dbReference type="InterPro" id="IPR027463">
    <property type="entry name" value="AcrB_DN_DC_subdom"/>
</dbReference>
<keyword evidence="6 10" id="KW-0812">Transmembrane</keyword>
<dbReference type="InterPro" id="IPR004764">
    <property type="entry name" value="MdtF-like"/>
</dbReference>
<dbReference type="NCBIfam" id="NF000282">
    <property type="entry name" value="RND_permease_1"/>
    <property type="match status" value="1"/>
</dbReference>
<evidence type="ECO:0000256" key="1">
    <source>
        <dbReference type="ARBA" id="ARBA00004429"/>
    </source>
</evidence>
<evidence type="ECO:0000256" key="7">
    <source>
        <dbReference type="ARBA" id="ARBA00022989"/>
    </source>
</evidence>
<feature type="transmembrane region" description="Helical" evidence="10">
    <location>
        <begin position="898"/>
        <end position="917"/>
    </location>
</feature>
<dbReference type="EMBL" id="AP018227">
    <property type="protein sequence ID" value="BAY86207.1"/>
    <property type="molecule type" value="Genomic_DNA"/>
</dbReference>
<dbReference type="PRINTS" id="PR00702">
    <property type="entry name" value="ACRIFLAVINRP"/>
</dbReference>
<gene>
    <name evidence="11" type="ORF">NIES267_57130</name>
</gene>
<dbReference type="Gene3D" id="3.30.70.1440">
    <property type="entry name" value="Multidrug efflux transporter AcrB pore domain"/>
    <property type="match status" value="1"/>
</dbReference>
<dbReference type="InterPro" id="IPR001036">
    <property type="entry name" value="Acrflvin-R"/>
</dbReference>
<dbReference type="FunFam" id="3.30.70.1430:FF:000001">
    <property type="entry name" value="Efflux pump membrane transporter"/>
    <property type="match status" value="1"/>
</dbReference>
<feature type="transmembrane region" description="Helical" evidence="10">
    <location>
        <begin position="872"/>
        <end position="891"/>
    </location>
</feature>
<evidence type="ECO:0000256" key="2">
    <source>
        <dbReference type="ARBA" id="ARBA00010942"/>
    </source>
</evidence>
<evidence type="ECO:0000256" key="9">
    <source>
        <dbReference type="SAM" id="MobiDB-lite"/>
    </source>
</evidence>
<dbReference type="AlphaFoldDB" id="A0A1Z4LY96"/>
<accession>A0A1Z4LY96</accession>
<feature type="transmembrane region" description="Helical" evidence="10">
    <location>
        <begin position="970"/>
        <end position="993"/>
    </location>
</feature>
<evidence type="ECO:0000256" key="6">
    <source>
        <dbReference type="ARBA" id="ARBA00022692"/>
    </source>
</evidence>
<dbReference type="SUPFAM" id="SSF82866">
    <property type="entry name" value="Multidrug efflux transporter AcrB transmembrane domain"/>
    <property type="match status" value="2"/>
</dbReference>
<sequence length="1074" mass="116418">MFVENFIRRPVLTIVCSIIILLVGAVSIPTLAVEQYPDVSPVQVVVSANYIGASAEVVEDTVTTVLERQINGIKGMRYISSTSSDDGSSSITVTFEQGYDLDIAAVDVLNRVSIAEAQLPQAVQRTGVNVFKQSSSVVVGMSIFSEEEGKYDDNFVSNYADLYVVDSIKRIEGVSDMQPFGERRYAMRLWLDPTLLASRGVTAQDVVAALQTQNVQIGAGRIGQPPTTDGQRYQLTIRAAGRLQDVTQFEEIVLKTGEDGTLVKLKDVGRAELGAENYDTFARYRGQGAIGYRVLQTPGSNALAAATAVKARMKELAEDFPPGLSYAIPYDPTLFVEESSKEVVSTLIQAILLVVLVLFLFLQNWRATIVPAVVIPVALVGTFAFIKVFDFSINSLTLFGLTLATGMVVDDAIVVVEDIGGKVQEQGMRPHLAAIEAMGELSGAVIATSLVLLAVFIPVAFFPGTTGQLYQQFALTISFAVIISTFNALTLTPALSSLLLRQGQEPTGILAKIFAVINRGIDLMRSGYRSILEILTNFKLIVLGVFAFLLAITVWMYQTVPTAFLPDEDQGYVINLIQGPEGTSLEYTGEVMEQVDKQYLDIPEVRGTFSLGGFSFSGRAANYGISFVPFEPWGDRKDPEKSAESILNRVRGGLAGISQARVIAFNPPAIQGLGSIGGFVFQLQDKGNNDIGTFIKVKDELIQKANARPELQGVFSTYSASAPQLLMEVNRDRANSLQVSVDQVLSTVGTLIGSNYVNDFNAFGRTYRVYVQADKEFRSNPKDINQFYVRSQTGTMVPLGDLVEIKTLTGPQTVNHYNLFPSIEINGSPADGYSSGQAIAAMEEIAEEVLPQNMDFEWSGITLEEIQSGGQAPIIFGLGILFVFLVLAAQYENFVDPIIILLAVPLAILGALLAQSIRGLPNDVYCQVGLVMLIGLASKNAILIVEFANQLREQGLSITRAAVQASEQRLRPIIMTAISTLLGIFPLVIATGAGAASRQSLGTAVFGGMIVSTVLSLFVVPVLYIVIATLFCKFKDDCQSLSPEKQQAKEEQKERETVTVGNGRLGDWDMGDRK</sequence>
<feature type="transmembrane region" description="Helical" evidence="10">
    <location>
        <begin position="534"/>
        <end position="557"/>
    </location>
</feature>
<dbReference type="PANTHER" id="PTHR32063:SF11">
    <property type="entry name" value="CATION OR DRUG EFFLUX SYSTEM PROTEIN"/>
    <property type="match status" value="1"/>
</dbReference>
<dbReference type="NCBIfam" id="TIGR00915">
    <property type="entry name" value="2A0602"/>
    <property type="match status" value="1"/>
</dbReference>
<evidence type="ECO:0000313" key="12">
    <source>
        <dbReference type="Proteomes" id="UP000218418"/>
    </source>
</evidence>
<feature type="region of interest" description="Disordered" evidence="9">
    <location>
        <begin position="1043"/>
        <end position="1074"/>
    </location>
</feature>
<reference evidence="11 12" key="1">
    <citation type="submission" date="2017-06" db="EMBL/GenBank/DDBJ databases">
        <title>Genome sequencing of cyanobaciteial culture collection at National Institute for Environmental Studies (NIES).</title>
        <authorList>
            <person name="Hirose Y."/>
            <person name="Shimura Y."/>
            <person name="Fujisawa T."/>
            <person name="Nakamura Y."/>
            <person name="Kawachi M."/>
        </authorList>
    </citation>
    <scope>NUCLEOTIDE SEQUENCE [LARGE SCALE GENOMIC DNA]</scope>
    <source>
        <strain evidence="11 12">NIES-267</strain>
    </source>
</reference>
<evidence type="ECO:0000256" key="5">
    <source>
        <dbReference type="ARBA" id="ARBA00022519"/>
    </source>
</evidence>
<feature type="transmembrane region" description="Helical" evidence="10">
    <location>
        <begin position="437"/>
        <end position="461"/>
    </location>
</feature>
<name>A0A1Z4LY96_9CYAN</name>
<feature type="transmembrane region" description="Helical" evidence="10">
    <location>
        <begin position="369"/>
        <end position="389"/>
    </location>
</feature>
<comment type="similarity">
    <text evidence="2">Belongs to the resistance-nodulation-cell division (RND) (TC 2.A.6) family.</text>
</comment>
<keyword evidence="8 10" id="KW-0472">Membrane</keyword>
<dbReference type="SUPFAM" id="SSF82693">
    <property type="entry name" value="Multidrug efflux transporter AcrB pore domain, PN1, PN2, PC1 and PC2 subdomains"/>
    <property type="match status" value="4"/>
</dbReference>
<dbReference type="GO" id="GO:0005886">
    <property type="term" value="C:plasma membrane"/>
    <property type="evidence" value="ECO:0007669"/>
    <property type="project" value="UniProtKB-SubCell"/>
</dbReference>
<dbReference type="OrthoDB" id="9791035at2"/>
<keyword evidence="12" id="KW-1185">Reference proteome</keyword>
<dbReference type="SUPFAM" id="SSF82714">
    <property type="entry name" value="Multidrug efflux transporter AcrB TolC docking domain, DN and DC subdomains"/>
    <property type="match status" value="2"/>
</dbReference>
<keyword evidence="7 10" id="KW-1133">Transmembrane helix</keyword>